<feature type="compositionally biased region" description="Basic and acidic residues" evidence="1">
    <location>
        <begin position="7"/>
        <end position="39"/>
    </location>
</feature>
<feature type="region of interest" description="Disordered" evidence="1">
    <location>
        <begin position="64"/>
        <end position="88"/>
    </location>
</feature>
<name>A0A5B7JU51_PORTR</name>
<dbReference type="AlphaFoldDB" id="A0A5B7JU51"/>
<comment type="caution">
    <text evidence="2">The sequence shown here is derived from an EMBL/GenBank/DDBJ whole genome shotgun (WGS) entry which is preliminary data.</text>
</comment>
<evidence type="ECO:0000256" key="1">
    <source>
        <dbReference type="SAM" id="MobiDB-lite"/>
    </source>
</evidence>
<protein>
    <submittedName>
        <fullName evidence="2">Uncharacterized protein</fullName>
    </submittedName>
</protein>
<evidence type="ECO:0000313" key="3">
    <source>
        <dbReference type="Proteomes" id="UP000324222"/>
    </source>
</evidence>
<evidence type="ECO:0000313" key="2">
    <source>
        <dbReference type="EMBL" id="MPC99622.1"/>
    </source>
</evidence>
<accession>A0A5B7JU51</accession>
<reference evidence="2 3" key="1">
    <citation type="submission" date="2019-05" db="EMBL/GenBank/DDBJ databases">
        <title>Another draft genome of Portunus trituberculatus and its Hox gene families provides insights of decapod evolution.</title>
        <authorList>
            <person name="Jeong J.-H."/>
            <person name="Song I."/>
            <person name="Kim S."/>
            <person name="Choi T."/>
            <person name="Kim D."/>
            <person name="Ryu S."/>
            <person name="Kim W."/>
        </authorList>
    </citation>
    <scope>NUCLEOTIDE SEQUENCE [LARGE SCALE GENOMIC DNA]</scope>
    <source>
        <tissue evidence="2">Muscle</tissue>
    </source>
</reference>
<gene>
    <name evidence="2" type="ORF">E2C01_095049</name>
</gene>
<sequence length="88" mass="9712">MTVKCSWDSRERGQREKSQRVVGSEGRDREGGSEGKGSREIRVKCGWDSGFLTLYPAATIYGDTTTTTTSTANRNNINNTSISNKYKG</sequence>
<proteinExistence type="predicted"/>
<feature type="region of interest" description="Disordered" evidence="1">
    <location>
        <begin position="1"/>
        <end position="39"/>
    </location>
</feature>
<keyword evidence="3" id="KW-1185">Reference proteome</keyword>
<organism evidence="2 3">
    <name type="scientific">Portunus trituberculatus</name>
    <name type="common">Swimming crab</name>
    <name type="synonym">Neptunus trituberculatus</name>
    <dbReference type="NCBI Taxonomy" id="210409"/>
    <lineage>
        <taxon>Eukaryota</taxon>
        <taxon>Metazoa</taxon>
        <taxon>Ecdysozoa</taxon>
        <taxon>Arthropoda</taxon>
        <taxon>Crustacea</taxon>
        <taxon>Multicrustacea</taxon>
        <taxon>Malacostraca</taxon>
        <taxon>Eumalacostraca</taxon>
        <taxon>Eucarida</taxon>
        <taxon>Decapoda</taxon>
        <taxon>Pleocyemata</taxon>
        <taxon>Brachyura</taxon>
        <taxon>Eubrachyura</taxon>
        <taxon>Portunoidea</taxon>
        <taxon>Portunidae</taxon>
        <taxon>Portuninae</taxon>
        <taxon>Portunus</taxon>
    </lineage>
</organism>
<dbReference type="EMBL" id="VSRR010119132">
    <property type="protein sequence ID" value="MPC99622.1"/>
    <property type="molecule type" value="Genomic_DNA"/>
</dbReference>
<dbReference type="Proteomes" id="UP000324222">
    <property type="component" value="Unassembled WGS sequence"/>
</dbReference>